<dbReference type="RefSeq" id="XP_002118860.1">
    <property type="nucleotide sequence ID" value="XM_002118824.1"/>
</dbReference>
<reference evidence="2 3" key="1">
    <citation type="journal article" date="2008" name="Nature">
        <title>The Trichoplax genome and the nature of placozoans.</title>
        <authorList>
            <person name="Srivastava M."/>
            <person name="Begovic E."/>
            <person name="Chapman J."/>
            <person name="Putnam N.H."/>
            <person name="Hellsten U."/>
            <person name="Kawashima T."/>
            <person name="Kuo A."/>
            <person name="Mitros T."/>
            <person name="Salamov A."/>
            <person name="Carpenter M.L."/>
            <person name="Signorovitch A.Y."/>
            <person name="Moreno M.A."/>
            <person name="Kamm K."/>
            <person name="Grimwood J."/>
            <person name="Schmutz J."/>
            <person name="Shapiro H."/>
            <person name="Grigoriev I.V."/>
            <person name="Buss L.W."/>
            <person name="Schierwater B."/>
            <person name="Dellaporta S.L."/>
            <person name="Rokhsar D.S."/>
        </authorList>
    </citation>
    <scope>NUCLEOTIDE SEQUENCE [LARGE SCALE GENOMIC DNA]</scope>
    <source>
        <strain evidence="2 3">Grell-BS-1999</strain>
    </source>
</reference>
<evidence type="ECO:0000256" key="1">
    <source>
        <dbReference type="SAM" id="MobiDB-lite"/>
    </source>
</evidence>
<dbReference type="GeneID" id="6760074"/>
<dbReference type="HOGENOM" id="CLU_1615063_0_0_1"/>
<dbReference type="InParanoid" id="B3SF41"/>
<sequence length="165" mass="17925">LSNSHGSPSRERSNSNNDDKMAMLHTKRKVSLNPNAIIPPKNTNTPSAMQSPSIKRSTSSENSGNTLLEVDEFDAITPPKNTNASTAMQSPSLSNSHGSPSRERSNSNNDDKMPMLRSKRLLSLNSSLRRNLAAPIKGSTSSENSGNTKLKIDEFGNKAYGSYQF</sequence>
<feature type="compositionally biased region" description="Basic and acidic residues" evidence="1">
    <location>
        <begin position="100"/>
        <end position="114"/>
    </location>
</feature>
<keyword evidence="3" id="KW-1185">Reference proteome</keyword>
<feature type="compositionally biased region" description="Polar residues" evidence="1">
    <location>
        <begin position="41"/>
        <end position="66"/>
    </location>
</feature>
<feature type="compositionally biased region" description="Polar residues" evidence="1">
    <location>
        <begin position="79"/>
        <end position="89"/>
    </location>
</feature>
<dbReference type="Proteomes" id="UP000009022">
    <property type="component" value="Unassembled WGS sequence"/>
</dbReference>
<dbReference type="KEGG" id="tad:TRIADDRAFT_62859"/>
<dbReference type="AlphaFoldDB" id="B3SF41"/>
<accession>B3SF41</accession>
<feature type="non-terminal residue" evidence="2">
    <location>
        <position position="1"/>
    </location>
</feature>
<gene>
    <name evidence="2" type="ORF">TRIADDRAFT_62859</name>
</gene>
<feature type="region of interest" description="Disordered" evidence="1">
    <location>
        <begin position="1"/>
        <end position="122"/>
    </location>
</feature>
<evidence type="ECO:0000313" key="3">
    <source>
        <dbReference type="Proteomes" id="UP000009022"/>
    </source>
</evidence>
<feature type="compositionally biased region" description="Basic and acidic residues" evidence="1">
    <location>
        <begin position="8"/>
        <end position="22"/>
    </location>
</feature>
<feature type="compositionally biased region" description="Low complexity" evidence="1">
    <location>
        <begin position="90"/>
        <end position="99"/>
    </location>
</feature>
<name>B3SF41_TRIAD</name>
<dbReference type="CTD" id="6760074"/>
<dbReference type="EMBL" id="DS985888">
    <property type="protein sequence ID" value="EDV18654.1"/>
    <property type="molecule type" value="Genomic_DNA"/>
</dbReference>
<protein>
    <submittedName>
        <fullName evidence="2">Uncharacterized protein</fullName>
    </submittedName>
</protein>
<proteinExistence type="predicted"/>
<evidence type="ECO:0000313" key="2">
    <source>
        <dbReference type="EMBL" id="EDV18654.1"/>
    </source>
</evidence>
<organism evidence="2 3">
    <name type="scientific">Trichoplax adhaerens</name>
    <name type="common">Trichoplax reptans</name>
    <dbReference type="NCBI Taxonomy" id="10228"/>
    <lineage>
        <taxon>Eukaryota</taxon>
        <taxon>Metazoa</taxon>
        <taxon>Placozoa</taxon>
        <taxon>Uniplacotomia</taxon>
        <taxon>Trichoplacea</taxon>
        <taxon>Trichoplacidae</taxon>
        <taxon>Trichoplax</taxon>
    </lineage>
</organism>